<protein>
    <submittedName>
        <fullName evidence="1">Uncharacterized protein</fullName>
    </submittedName>
</protein>
<accession>A0A926NX69</accession>
<gene>
    <name evidence="1" type="ORF">IDJ76_09585</name>
</gene>
<comment type="caution">
    <text evidence="1">The sequence shown here is derived from an EMBL/GenBank/DDBJ whole genome shotgun (WGS) entry which is preliminary data.</text>
</comment>
<proteinExistence type="predicted"/>
<reference evidence="1" key="1">
    <citation type="submission" date="2020-09" db="EMBL/GenBank/DDBJ databases">
        <title>Novel species of Mucilaginibacter isolated from a glacier on the Tibetan Plateau.</title>
        <authorList>
            <person name="Liu Q."/>
            <person name="Xin Y.-H."/>
        </authorList>
    </citation>
    <scope>NUCLEOTIDE SEQUENCE</scope>
    <source>
        <strain evidence="1">ZB1P21</strain>
    </source>
</reference>
<dbReference type="AlphaFoldDB" id="A0A926NX69"/>
<evidence type="ECO:0000313" key="2">
    <source>
        <dbReference type="Proteomes" id="UP000619078"/>
    </source>
</evidence>
<dbReference type="RefSeq" id="WP_191163078.1">
    <property type="nucleotide sequence ID" value="NZ_JACWMX010000003.1"/>
</dbReference>
<sequence length="48" mass="5492">MKTSIKTIVMLKAIDLELKRIIDADLQKFKAGQQRKKNLAFVQMLMAA</sequence>
<evidence type="ECO:0000313" key="1">
    <source>
        <dbReference type="EMBL" id="MBD1393349.1"/>
    </source>
</evidence>
<dbReference type="EMBL" id="JACWMX010000003">
    <property type="protein sequence ID" value="MBD1393349.1"/>
    <property type="molecule type" value="Genomic_DNA"/>
</dbReference>
<organism evidence="1 2">
    <name type="scientific">Mucilaginibacter glaciei</name>
    <dbReference type="NCBI Taxonomy" id="2772109"/>
    <lineage>
        <taxon>Bacteria</taxon>
        <taxon>Pseudomonadati</taxon>
        <taxon>Bacteroidota</taxon>
        <taxon>Sphingobacteriia</taxon>
        <taxon>Sphingobacteriales</taxon>
        <taxon>Sphingobacteriaceae</taxon>
        <taxon>Mucilaginibacter</taxon>
    </lineage>
</organism>
<keyword evidence="2" id="KW-1185">Reference proteome</keyword>
<name>A0A926NX69_9SPHI</name>
<dbReference type="Proteomes" id="UP000619078">
    <property type="component" value="Unassembled WGS sequence"/>
</dbReference>